<dbReference type="InterPro" id="IPR020892">
    <property type="entry name" value="Cyclophilin-type_PPIase_CS"/>
</dbReference>
<feature type="coiled-coil region" evidence="11">
    <location>
        <begin position="450"/>
        <end position="489"/>
    </location>
</feature>
<dbReference type="GO" id="GO:0003755">
    <property type="term" value="F:peptidyl-prolyl cis-trans isomerase activity"/>
    <property type="evidence" value="ECO:0007669"/>
    <property type="project" value="UniProtKB-KW"/>
</dbReference>
<proteinExistence type="inferred from homology"/>
<dbReference type="CDD" id="cd16663">
    <property type="entry name" value="RING-Ubox_PPIL2"/>
    <property type="match status" value="1"/>
</dbReference>
<evidence type="ECO:0000256" key="6">
    <source>
        <dbReference type="ARBA" id="ARBA00022679"/>
    </source>
</evidence>
<evidence type="ECO:0000256" key="3">
    <source>
        <dbReference type="ARBA" id="ARBA00003697"/>
    </source>
</evidence>
<comment type="catalytic activity">
    <reaction evidence="2">
        <text>[protein]-peptidylproline (omega=180) = [protein]-peptidylproline (omega=0)</text>
        <dbReference type="Rhea" id="RHEA:16237"/>
        <dbReference type="Rhea" id="RHEA-COMP:10747"/>
        <dbReference type="Rhea" id="RHEA-COMP:10748"/>
        <dbReference type="ChEBI" id="CHEBI:83833"/>
        <dbReference type="ChEBI" id="CHEBI:83834"/>
        <dbReference type="EC" id="5.2.1.8"/>
    </reaction>
</comment>
<dbReference type="GO" id="GO:0000209">
    <property type="term" value="P:protein polyubiquitination"/>
    <property type="evidence" value="ECO:0007669"/>
    <property type="project" value="TreeGrafter"/>
</dbReference>
<dbReference type="STRING" id="947166.A0A1D1VZT1"/>
<keyword evidence="9" id="KW-0413">Isomerase</keyword>
<dbReference type="SMART" id="SM00504">
    <property type="entry name" value="Ubox"/>
    <property type="match status" value="1"/>
</dbReference>
<evidence type="ECO:0000259" key="14">
    <source>
        <dbReference type="PROSITE" id="PS51698"/>
    </source>
</evidence>
<dbReference type="InterPro" id="IPR044666">
    <property type="entry name" value="Cyclophilin_A-like"/>
</dbReference>
<evidence type="ECO:0000256" key="2">
    <source>
        <dbReference type="ARBA" id="ARBA00000971"/>
    </source>
</evidence>
<gene>
    <name evidence="15" type="primary">RvY_15506-1</name>
    <name evidence="15" type="synonym">RvY_15506.1</name>
    <name evidence="15" type="ORF">RvY_15506</name>
</gene>
<feature type="domain" description="PPIase cyclophilin-type" evidence="13">
    <location>
        <begin position="300"/>
        <end position="445"/>
    </location>
</feature>
<dbReference type="Gene3D" id="3.30.40.10">
    <property type="entry name" value="Zinc/RING finger domain, C3HC4 (zinc finger)"/>
    <property type="match status" value="1"/>
</dbReference>
<dbReference type="Gene3D" id="2.40.100.10">
    <property type="entry name" value="Cyclophilin-like"/>
    <property type="match status" value="1"/>
</dbReference>
<dbReference type="Proteomes" id="UP000186922">
    <property type="component" value="Unassembled WGS sequence"/>
</dbReference>
<evidence type="ECO:0000256" key="12">
    <source>
        <dbReference type="SAM" id="MobiDB-lite"/>
    </source>
</evidence>
<evidence type="ECO:0000259" key="13">
    <source>
        <dbReference type="PROSITE" id="PS50072"/>
    </source>
</evidence>
<keyword evidence="16" id="KW-1185">Reference proteome</keyword>
<evidence type="ECO:0000256" key="10">
    <source>
        <dbReference type="ARBA" id="ARBA00023242"/>
    </source>
</evidence>
<dbReference type="SUPFAM" id="SSF57850">
    <property type="entry name" value="RING/U-box"/>
    <property type="match status" value="1"/>
</dbReference>
<dbReference type="GO" id="GO:0006457">
    <property type="term" value="P:protein folding"/>
    <property type="evidence" value="ECO:0007669"/>
    <property type="project" value="InterPro"/>
</dbReference>
<comment type="caution">
    <text evidence="15">The sequence shown here is derived from an EMBL/GenBank/DDBJ whole genome shotgun (WGS) entry which is preliminary data.</text>
</comment>
<dbReference type="FunFam" id="3.30.40.10:FF:000079">
    <property type="entry name" value="Peptidyl-prolyl cis-trans isomerase 2"/>
    <property type="match status" value="1"/>
</dbReference>
<dbReference type="Pfam" id="PF00160">
    <property type="entry name" value="Pro_isomerase"/>
    <property type="match status" value="1"/>
</dbReference>
<evidence type="ECO:0000313" key="16">
    <source>
        <dbReference type="Proteomes" id="UP000186922"/>
    </source>
</evidence>
<sequence length="535" mass="60130">MGKKQHQKDKLYLTTTEWSTTYGGRAATLASLPGQSTFLRFKRIPFDCCALSLQPFENPYMSPDGYVFDLTNILPYVKKYGTHPVTGEPLHAKSLIKLNYFKNSEGKYHCPAVYKPFTEHTHIVAIKTTGNVFSYEGVETLNLKPKNLRDLINDQPFAKTDIISLQDPNNLDRLNSENFHHIKNSLKATATSAATAGPSAELKGISVEAKQALAELKKDYKKPTDSSLFRDTRVVFRQAATDSVNAANYSTGHVAAGFTSTVMEPVTYQTAARLDDETIRYDRVKKRQKKAYVRLITNFGSLNLELHADLVPKTCDNFIRHCRSGYYTNTIFHRLIKNFMIQGGDPTGTGKGGASAFEGGKEFDDELKTGLKHDVRGMLCMANSGPNTNKSQFFIIFRPQKHLDGKHTVFGRVVGGLDVLSKLEQIPVDDKDKPTHDIKILNVEIFQDPFTDVEKEIEAERNAKVNALEEELRREQSEKVAERKRVREEKLSKDTTVGKYLKRSATGSREDDDLVPRETAEKKAKKASSGSFNNW</sequence>
<evidence type="ECO:0000256" key="4">
    <source>
        <dbReference type="ARBA" id="ARBA00004123"/>
    </source>
</evidence>
<dbReference type="FunFam" id="2.40.100.10:FF:000014">
    <property type="entry name" value="Peptidyl-prolyl cis-trans isomerase cyp65"/>
    <property type="match status" value="1"/>
</dbReference>
<dbReference type="GO" id="GO:0071013">
    <property type="term" value="C:catalytic step 2 spliceosome"/>
    <property type="evidence" value="ECO:0007669"/>
    <property type="project" value="TreeGrafter"/>
</dbReference>
<dbReference type="InterPro" id="IPR013083">
    <property type="entry name" value="Znf_RING/FYVE/PHD"/>
</dbReference>
<dbReference type="PANTHER" id="PTHR45625">
    <property type="entry name" value="PEPTIDYL-PROLYL CIS-TRANS ISOMERASE-RELATED"/>
    <property type="match status" value="1"/>
</dbReference>
<feature type="domain" description="U-box" evidence="14">
    <location>
        <begin position="42"/>
        <end position="115"/>
    </location>
</feature>
<reference evidence="15 16" key="1">
    <citation type="journal article" date="2016" name="Nat. Commun.">
        <title>Extremotolerant tardigrade genome and improved radiotolerance of human cultured cells by tardigrade-unique protein.</title>
        <authorList>
            <person name="Hashimoto T."/>
            <person name="Horikawa D.D."/>
            <person name="Saito Y."/>
            <person name="Kuwahara H."/>
            <person name="Kozuka-Hata H."/>
            <person name="Shin-I T."/>
            <person name="Minakuchi Y."/>
            <person name="Ohishi K."/>
            <person name="Motoyama A."/>
            <person name="Aizu T."/>
            <person name="Enomoto A."/>
            <person name="Kondo K."/>
            <person name="Tanaka S."/>
            <person name="Hara Y."/>
            <person name="Koshikawa S."/>
            <person name="Sagara H."/>
            <person name="Miura T."/>
            <person name="Yokobori S."/>
            <person name="Miyagawa K."/>
            <person name="Suzuki Y."/>
            <person name="Kubo T."/>
            <person name="Oyama M."/>
            <person name="Kohara Y."/>
            <person name="Fujiyama A."/>
            <person name="Arakawa K."/>
            <person name="Katayama T."/>
            <person name="Toyoda A."/>
            <person name="Kunieda T."/>
        </authorList>
    </citation>
    <scope>NUCLEOTIDE SEQUENCE [LARGE SCALE GENOMIC DNA]</scope>
    <source>
        <strain evidence="15 16">YOKOZUNA-1</strain>
    </source>
</reference>
<dbReference type="GO" id="GO:0061630">
    <property type="term" value="F:ubiquitin protein ligase activity"/>
    <property type="evidence" value="ECO:0007669"/>
    <property type="project" value="UniProtKB-EC"/>
</dbReference>
<dbReference type="PROSITE" id="PS00170">
    <property type="entry name" value="CSA_PPIASE_1"/>
    <property type="match status" value="1"/>
</dbReference>
<dbReference type="SUPFAM" id="SSF50891">
    <property type="entry name" value="Cyclophilin-like"/>
    <property type="match status" value="1"/>
</dbReference>
<dbReference type="OrthoDB" id="30774at2759"/>
<keyword evidence="8" id="KW-0697">Rotamase</keyword>
<name>A0A1D1VZT1_RAMVA</name>
<comment type="function">
    <text evidence="3">May catalyze the cis-trans isomerization of proline imidic peptide bonds in oligopeptides thereby assisting the folding of proteins. May also function as a chaperone, playing a role in intracellular transport of proteins. May also have a protein ubiquitin ligase activity acting as an E3 ubiquitin protein ligase or as a ubiquitin-ubiquitin ligase promoting elongation of ubiquitin chains on proteins.</text>
</comment>
<dbReference type="InterPro" id="IPR002130">
    <property type="entry name" value="Cyclophilin-type_PPIase_dom"/>
</dbReference>
<dbReference type="PANTHER" id="PTHR45625:SF1">
    <property type="entry name" value="RING-TYPE E3 UBIQUITIN-PROTEIN LIGASE PPIL2"/>
    <property type="match status" value="1"/>
</dbReference>
<evidence type="ECO:0000256" key="1">
    <source>
        <dbReference type="ARBA" id="ARBA00000900"/>
    </source>
</evidence>
<keyword evidence="11" id="KW-0175">Coiled coil</keyword>
<evidence type="ECO:0000256" key="9">
    <source>
        <dbReference type="ARBA" id="ARBA00023235"/>
    </source>
</evidence>
<keyword evidence="6" id="KW-0808">Transferase</keyword>
<evidence type="ECO:0000256" key="11">
    <source>
        <dbReference type="SAM" id="Coils"/>
    </source>
</evidence>
<organism evidence="15 16">
    <name type="scientific">Ramazzottius varieornatus</name>
    <name type="common">Water bear</name>
    <name type="synonym">Tardigrade</name>
    <dbReference type="NCBI Taxonomy" id="947166"/>
    <lineage>
        <taxon>Eukaryota</taxon>
        <taxon>Metazoa</taxon>
        <taxon>Ecdysozoa</taxon>
        <taxon>Tardigrada</taxon>
        <taxon>Eutardigrada</taxon>
        <taxon>Parachela</taxon>
        <taxon>Hypsibioidea</taxon>
        <taxon>Ramazzottiidae</taxon>
        <taxon>Ramazzottius</taxon>
    </lineage>
</organism>
<dbReference type="InterPro" id="IPR029000">
    <property type="entry name" value="Cyclophilin-like_dom_sf"/>
</dbReference>
<dbReference type="EMBL" id="BDGG01000012">
    <property type="protein sequence ID" value="GAV05358.1"/>
    <property type="molecule type" value="Genomic_DNA"/>
</dbReference>
<dbReference type="PROSITE" id="PS51698">
    <property type="entry name" value="U_BOX"/>
    <property type="match status" value="1"/>
</dbReference>
<keyword evidence="7" id="KW-0833">Ubl conjugation pathway</keyword>
<dbReference type="AlphaFoldDB" id="A0A1D1VZT1"/>
<evidence type="ECO:0000256" key="7">
    <source>
        <dbReference type="ARBA" id="ARBA00022786"/>
    </source>
</evidence>
<evidence type="ECO:0000256" key="8">
    <source>
        <dbReference type="ARBA" id="ARBA00023110"/>
    </source>
</evidence>
<comment type="catalytic activity">
    <reaction evidence="1">
        <text>S-ubiquitinyl-[E2 ubiquitin-conjugating enzyme]-L-cysteine + [acceptor protein]-L-lysine = [E2 ubiquitin-conjugating enzyme]-L-cysteine + N(6)-ubiquitinyl-[acceptor protein]-L-lysine.</text>
        <dbReference type="EC" id="2.3.2.27"/>
    </reaction>
</comment>
<dbReference type="CDD" id="cd01923">
    <property type="entry name" value="cyclophilin_RING"/>
    <property type="match status" value="1"/>
</dbReference>
<evidence type="ECO:0000313" key="15">
    <source>
        <dbReference type="EMBL" id="GAV05358.1"/>
    </source>
</evidence>
<dbReference type="PROSITE" id="PS50072">
    <property type="entry name" value="CSA_PPIASE_2"/>
    <property type="match status" value="1"/>
</dbReference>
<evidence type="ECO:0000256" key="5">
    <source>
        <dbReference type="ARBA" id="ARBA00007930"/>
    </source>
</evidence>
<accession>A0A1D1VZT1</accession>
<dbReference type="CDD" id="cd22249">
    <property type="entry name" value="UDM1_RNF168_RNF169-like"/>
    <property type="match status" value="1"/>
</dbReference>
<dbReference type="PRINTS" id="PR00153">
    <property type="entry name" value="CSAPPISMRASE"/>
</dbReference>
<dbReference type="InterPro" id="IPR026951">
    <property type="entry name" value="PPIL2_U-box_dom"/>
</dbReference>
<keyword evidence="10" id="KW-0539">Nucleus</keyword>
<protein>
    <submittedName>
        <fullName evidence="15">Uncharacterized protein</fullName>
    </submittedName>
</protein>
<feature type="region of interest" description="Disordered" evidence="12">
    <location>
        <begin position="493"/>
        <end position="535"/>
    </location>
</feature>
<dbReference type="InterPro" id="IPR003613">
    <property type="entry name" value="Ubox_domain"/>
</dbReference>
<comment type="subcellular location">
    <subcellularLocation>
        <location evidence="4">Nucleus</location>
    </subcellularLocation>
</comment>
<comment type="similarity">
    <text evidence="5">Belongs to the cyclophilin-type PPIase family. PPIL2 subfamily.</text>
</comment>